<comment type="similarity">
    <text evidence="9 10">Belongs to the thiamine-phosphate synthase family.</text>
</comment>
<dbReference type="UniPathway" id="UPA00060">
    <property type="reaction ID" value="UER00141"/>
</dbReference>
<evidence type="ECO:0000256" key="1">
    <source>
        <dbReference type="ARBA" id="ARBA00005165"/>
    </source>
</evidence>
<dbReference type="CDD" id="cd00564">
    <property type="entry name" value="TMP_TenI"/>
    <property type="match status" value="1"/>
</dbReference>
<comment type="catalytic activity">
    <reaction evidence="7 9 10">
        <text>2-(2-carboxy-4-methylthiazol-5-yl)ethyl phosphate + 4-amino-2-methyl-5-(diphosphooxymethyl)pyrimidine + 2 H(+) = thiamine phosphate + CO2 + diphosphate</text>
        <dbReference type="Rhea" id="RHEA:47848"/>
        <dbReference type="ChEBI" id="CHEBI:15378"/>
        <dbReference type="ChEBI" id="CHEBI:16526"/>
        <dbReference type="ChEBI" id="CHEBI:33019"/>
        <dbReference type="ChEBI" id="CHEBI:37575"/>
        <dbReference type="ChEBI" id="CHEBI:57841"/>
        <dbReference type="ChEBI" id="CHEBI:62890"/>
        <dbReference type="EC" id="2.5.1.3"/>
    </reaction>
</comment>
<evidence type="ECO:0000256" key="5">
    <source>
        <dbReference type="ARBA" id="ARBA00022977"/>
    </source>
</evidence>
<evidence type="ECO:0000256" key="9">
    <source>
        <dbReference type="HAMAP-Rule" id="MF_00097"/>
    </source>
</evidence>
<feature type="binding site" evidence="9">
    <location>
        <position position="103"/>
    </location>
    <ligand>
        <name>4-amino-2-methyl-5-(diphosphooxymethyl)pyrimidine</name>
        <dbReference type="ChEBI" id="CHEBI:57841"/>
    </ligand>
</feature>
<sequence>MSEIYAITDDILTPDETIKNQVLEILQNGVKFIQYRSKKSIQNEEIIKNLISLCEDFNAKLIINDNVNLTKKLKAHGVHIGKDDAMLKNTKEFLGNEFIIGVSCYNDINLAINAQNIGAGYVAFGAAFKSATKPNALLSGIEIISQAKEKVSLPICIIGGINQGNIADVATKKPDMIAMIEAIYKPNSIKENIANLRKKIHQWT</sequence>
<comment type="caution">
    <text evidence="9">Lacks conserved residue(s) required for the propagation of feature annotation.</text>
</comment>
<dbReference type="GO" id="GO:0009228">
    <property type="term" value="P:thiamine biosynthetic process"/>
    <property type="evidence" value="ECO:0007669"/>
    <property type="project" value="UniProtKB-KW"/>
</dbReference>
<feature type="binding site" evidence="9">
    <location>
        <position position="65"/>
    </location>
    <ligand>
        <name>Mg(2+)</name>
        <dbReference type="ChEBI" id="CHEBI:18420"/>
    </ligand>
</feature>
<dbReference type="InterPro" id="IPR022998">
    <property type="entry name" value="ThiamineP_synth_TenI"/>
</dbReference>
<dbReference type="AlphaFoldDB" id="A0A381DM33"/>
<dbReference type="Gene3D" id="3.20.20.70">
    <property type="entry name" value="Aldolase class I"/>
    <property type="match status" value="1"/>
</dbReference>
<organism evidence="13 14">
    <name type="scientific">Campylobacter sputorum subsp. sputorum</name>
    <dbReference type="NCBI Taxonomy" id="32024"/>
    <lineage>
        <taxon>Bacteria</taxon>
        <taxon>Pseudomonadati</taxon>
        <taxon>Campylobacterota</taxon>
        <taxon>Epsilonproteobacteria</taxon>
        <taxon>Campylobacterales</taxon>
        <taxon>Campylobacteraceae</taxon>
        <taxon>Campylobacter</taxon>
    </lineage>
</organism>
<evidence type="ECO:0000256" key="8">
    <source>
        <dbReference type="ARBA" id="ARBA00047883"/>
    </source>
</evidence>
<keyword evidence="4 9" id="KW-0460">Magnesium</keyword>
<keyword evidence="5 9" id="KW-0784">Thiamine biosynthesis</keyword>
<keyword evidence="14" id="KW-1185">Reference proteome</keyword>
<evidence type="ECO:0000256" key="7">
    <source>
        <dbReference type="ARBA" id="ARBA00047851"/>
    </source>
</evidence>
<evidence type="ECO:0000256" key="6">
    <source>
        <dbReference type="ARBA" id="ARBA00047334"/>
    </source>
</evidence>
<protein>
    <recommendedName>
        <fullName evidence="9">Thiamine-phosphate synthase</fullName>
        <shortName evidence="9">TP synthase</shortName>
        <shortName evidence="9">TPS</shortName>
        <ecNumber evidence="9">2.5.1.3</ecNumber>
    </recommendedName>
    <alternativeName>
        <fullName evidence="9">Thiamine-phosphate pyrophosphorylase</fullName>
        <shortName evidence="9">TMP pyrophosphorylase</shortName>
        <shortName evidence="9">TMP-PPase</shortName>
    </alternativeName>
</protein>
<evidence type="ECO:0000259" key="12">
    <source>
        <dbReference type="Pfam" id="PF02581"/>
    </source>
</evidence>
<dbReference type="InterPro" id="IPR034291">
    <property type="entry name" value="TMP_synthase"/>
</dbReference>
<dbReference type="EMBL" id="UFVD01000001">
    <property type="protein sequence ID" value="SUX11551.1"/>
    <property type="molecule type" value="Genomic_DNA"/>
</dbReference>
<keyword evidence="2 9" id="KW-0808">Transferase</keyword>
<evidence type="ECO:0000313" key="13">
    <source>
        <dbReference type="EMBL" id="SUX11551.1"/>
    </source>
</evidence>
<dbReference type="GeneID" id="93090418"/>
<dbReference type="PANTHER" id="PTHR20857:SF15">
    <property type="entry name" value="THIAMINE-PHOSPHATE SYNTHASE"/>
    <property type="match status" value="1"/>
</dbReference>
<proteinExistence type="inferred from homology"/>
<dbReference type="GO" id="GO:0009229">
    <property type="term" value="P:thiamine diphosphate biosynthetic process"/>
    <property type="evidence" value="ECO:0007669"/>
    <property type="project" value="UniProtKB-UniRule"/>
</dbReference>
<dbReference type="InterPro" id="IPR013785">
    <property type="entry name" value="Aldolase_TIM"/>
</dbReference>
<dbReference type="GO" id="GO:0005737">
    <property type="term" value="C:cytoplasm"/>
    <property type="evidence" value="ECO:0007669"/>
    <property type="project" value="TreeGrafter"/>
</dbReference>
<evidence type="ECO:0000256" key="3">
    <source>
        <dbReference type="ARBA" id="ARBA00022723"/>
    </source>
</evidence>
<evidence type="ECO:0000256" key="11">
    <source>
        <dbReference type="RuleBase" id="RU004253"/>
    </source>
</evidence>
<dbReference type="OrthoDB" id="9810880at2"/>
<dbReference type="NCBIfam" id="TIGR00693">
    <property type="entry name" value="thiE"/>
    <property type="match status" value="1"/>
</dbReference>
<feature type="binding site" evidence="9">
    <location>
        <position position="64"/>
    </location>
    <ligand>
        <name>4-amino-2-methyl-5-(diphosphooxymethyl)pyrimidine</name>
        <dbReference type="ChEBI" id="CHEBI:57841"/>
    </ligand>
</feature>
<feature type="domain" description="Thiamine phosphate synthase/TenI" evidence="12">
    <location>
        <begin position="4"/>
        <end position="183"/>
    </location>
</feature>
<comment type="catalytic activity">
    <reaction evidence="6 9 10">
        <text>4-methyl-5-(2-phosphooxyethyl)-thiazole + 4-amino-2-methyl-5-(diphosphooxymethyl)pyrimidine + H(+) = thiamine phosphate + diphosphate</text>
        <dbReference type="Rhea" id="RHEA:22328"/>
        <dbReference type="ChEBI" id="CHEBI:15378"/>
        <dbReference type="ChEBI" id="CHEBI:33019"/>
        <dbReference type="ChEBI" id="CHEBI:37575"/>
        <dbReference type="ChEBI" id="CHEBI:57841"/>
        <dbReference type="ChEBI" id="CHEBI:58296"/>
        <dbReference type="EC" id="2.5.1.3"/>
    </reaction>
</comment>
<evidence type="ECO:0000256" key="10">
    <source>
        <dbReference type="RuleBase" id="RU003826"/>
    </source>
</evidence>
<feature type="binding site" evidence="9">
    <location>
        <begin position="34"/>
        <end position="38"/>
    </location>
    <ligand>
        <name>4-amino-2-methyl-5-(diphosphooxymethyl)pyrimidine</name>
        <dbReference type="ChEBI" id="CHEBI:57841"/>
    </ligand>
</feature>
<dbReference type="HAMAP" id="MF_00097">
    <property type="entry name" value="TMP_synthase"/>
    <property type="match status" value="1"/>
</dbReference>
<dbReference type="InterPro" id="IPR036206">
    <property type="entry name" value="ThiamineP_synth_sf"/>
</dbReference>
<dbReference type="GO" id="GO:0004789">
    <property type="term" value="F:thiamine-phosphate diphosphorylase activity"/>
    <property type="evidence" value="ECO:0007669"/>
    <property type="project" value="UniProtKB-UniRule"/>
</dbReference>
<feature type="binding site" evidence="9">
    <location>
        <begin position="130"/>
        <end position="132"/>
    </location>
    <ligand>
        <name>2-[(2R,5Z)-2-carboxy-4-methylthiazol-5(2H)-ylidene]ethyl phosphate</name>
        <dbReference type="ChEBI" id="CHEBI:62899"/>
    </ligand>
</feature>
<dbReference type="Pfam" id="PF02581">
    <property type="entry name" value="TMP-TENI"/>
    <property type="match status" value="1"/>
</dbReference>
<feature type="binding site" evidence="9">
    <location>
        <position position="84"/>
    </location>
    <ligand>
        <name>Mg(2+)</name>
        <dbReference type="ChEBI" id="CHEBI:18420"/>
    </ligand>
</feature>
<evidence type="ECO:0000256" key="2">
    <source>
        <dbReference type="ARBA" id="ARBA00022679"/>
    </source>
</evidence>
<feature type="binding site" evidence="9">
    <location>
        <position position="160"/>
    </location>
    <ligand>
        <name>2-[(2R,5Z)-2-carboxy-4-methylthiazol-5(2H)-ylidene]ethyl phosphate</name>
        <dbReference type="ChEBI" id="CHEBI:62899"/>
    </ligand>
</feature>
<comment type="pathway">
    <text evidence="1 9 11">Cofactor biosynthesis; thiamine diphosphate biosynthesis; thiamine phosphate from 4-amino-2-methyl-5-diphosphomethylpyrimidine and 4-methyl-5-(2-phosphoethyl)-thiazole: step 1/1.</text>
</comment>
<dbReference type="Proteomes" id="UP000254920">
    <property type="component" value="Unassembled WGS sequence"/>
</dbReference>
<comment type="cofactor">
    <cofactor evidence="9">
        <name>Mg(2+)</name>
        <dbReference type="ChEBI" id="CHEBI:18420"/>
    </cofactor>
    <text evidence="9">Binds 1 Mg(2+) ion per subunit.</text>
</comment>
<dbReference type="EC" id="2.5.1.3" evidence="9"/>
<evidence type="ECO:0000256" key="4">
    <source>
        <dbReference type="ARBA" id="ARBA00022842"/>
    </source>
</evidence>
<dbReference type="STRING" id="32024.GCA_000788295_00495"/>
<dbReference type="GO" id="GO:0000287">
    <property type="term" value="F:magnesium ion binding"/>
    <property type="evidence" value="ECO:0007669"/>
    <property type="project" value="UniProtKB-UniRule"/>
</dbReference>
<reference evidence="13 14" key="1">
    <citation type="submission" date="2018-06" db="EMBL/GenBank/DDBJ databases">
        <authorList>
            <consortium name="Pathogen Informatics"/>
            <person name="Doyle S."/>
        </authorList>
    </citation>
    <scope>NUCLEOTIDE SEQUENCE [LARGE SCALE GENOMIC DNA]</scope>
    <source>
        <strain evidence="13 14">NCTC12475</strain>
    </source>
</reference>
<accession>A0A381DM33</accession>
<dbReference type="SUPFAM" id="SSF51391">
    <property type="entry name" value="Thiamin phosphate synthase"/>
    <property type="match status" value="1"/>
</dbReference>
<evidence type="ECO:0000313" key="14">
    <source>
        <dbReference type="Proteomes" id="UP000254920"/>
    </source>
</evidence>
<dbReference type="PANTHER" id="PTHR20857">
    <property type="entry name" value="THIAMINE-PHOSPHATE PYROPHOSPHORYLASE"/>
    <property type="match status" value="1"/>
</dbReference>
<gene>
    <name evidence="9 13" type="primary">thiE</name>
    <name evidence="13" type="ORF">NCTC12475_01780</name>
</gene>
<name>A0A381DM33_9BACT</name>
<keyword evidence="3 9" id="KW-0479">Metal-binding</keyword>
<feature type="binding site" evidence="9">
    <location>
        <position position="133"/>
    </location>
    <ligand>
        <name>4-amino-2-methyl-5-(diphosphooxymethyl)pyrimidine</name>
        <dbReference type="ChEBI" id="CHEBI:57841"/>
    </ligand>
</feature>
<comment type="function">
    <text evidence="9">Condenses 4-methyl-5-(beta-hydroxyethyl)thiazole monophosphate (THZ-P) and 2-methyl-4-amino-5-hydroxymethyl pyrimidine pyrophosphate (HMP-PP) to form thiamine monophosphate (TMP).</text>
</comment>
<comment type="catalytic activity">
    <reaction evidence="8 9 10">
        <text>2-[(2R,5Z)-2-carboxy-4-methylthiazol-5(2H)-ylidene]ethyl phosphate + 4-amino-2-methyl-5-(diphosphooxymethyl)pyrimidine + 2 H(+) = thiamine phosphate + CO2 + diphosphate</text>
        <dbReference type="Rhea" id="RHEA:47844"/>
        <dbReference type="ChEBI" id="CHEBI:15378"/>
        <dbReference type="ChEBI" id="CHEBI:16526"/>
        <dbReference type="ChEBI" id="CHEBI:33019"/>
        <dbReference type="ChEBI" id="CHEBI:37575"/>
        <dbReference type="ChEBI" id="CHEBI:57841"/>
        <dbReference type="ChEBI" id="CHEBI:62899"/>
        <dbReference type="EC" id="2.5.1.3"/>
    </reaction>
</comment>
<dbReference type="RefSeq" id="WP_089182270.1">
    <property type="nucleotide sequence ID" value="NZ_CP043427.1"/>
</dbReference>